<dbReference type="SUPFAM" id="SSF55186">
    <property type="entry name" value="ThrRS/AlaRS common domain"/>
    <property type="match status" value="1"/>
</dbReference>
<comment type="caution">
    <text evidence="1">The sequence shown here is derived from an EMBL/GenBank/DDBJ whole genome shotgun (WGS) entry which is preliminary data.</text>
</comment>
<reference evidence="1 2" key="1">
    <citation type="submission" date="2019-12" db="EMBL/GenBank/DDBJ databases">
        <title>Comparative genomics gives insights into the taxonomy of the Azoarcus-Aromatoleum group and reveals separate origins of nif in the plant-associated Azoarcus and non-plant-associated Aromatoleum sub-groups.</title>
        <authorList>
            <person name="Lafos M."/>
            <person name="Maluk M."/>
            <person name="Batista M."/>
            <person name="Junghare M."/>
            <person name="Carmona M."/>
            <person name="Faoro H."/>
            <person name="Cruz L.M."/>
            <person name="Battistoni F."/>
            <person name="De Souza E."/>
            <person name="Pedrosa F."/>
            <person name="Chen W.-M."/>
            <person name="Poole P.S."/>
            <person name="Dixon R.A."/>
            <person name="James E.K."/>
        </authorList>
    </citation>
    <scope>NUCLEOTIDE SEQUENCE [LARGE SCALE GENOMIC DNA]</scope>
    <source>
        <strain evidence="1 2">Td21</strain>
    </source>
</reference>
<dbReference type="Gene3D" id="3.30.980.10">
    <property type="entry name" value="Threonyl-trna Synthetase, Chain A, domain 2"/>
    <property type="match status" value="1"/>
</dbReference>
<sequence>MIVMHETLIYAVYYAPRGRLRLYRLGREIAERHLLPTDLLVGIIGAEGAGKSTLIRGIFPGLELTNDDEGINLRSAPIFDFTEADKFGPHTYHIDVRYEQAFHQLWEIADVVTAAIEHRRRVVVEHFDLLYPHLKFNAQILLGIGEEVVVARPNVFGPAPQSIRDIVYRTVHYRKMAHSAEDITSLILSRHHGHPIPTRHSDVKHGFVIGFVDPPDIDLAQVRQLVSDIIAQDLPISPADEDHIRIGDDVIPCTGVRTHVKSTSEITNFRLLPALQYNPITREHLLVGIVGDATQEAGFDRILSIVG</sequence>
<name>A0ABX1Q3D6_9RHOO</name>
<evidence type="ECO:0000313" key="1">
    <source>
        <dbReference type="EMBL" id="NMG46229.1"/>
    </source>
</evidence>
<gene>
    <name evidence="1" type="ORF">GPA22_21140</name>
</gene>
<dbReference type="InterPro" id="IPR018163">
    <property type="entry name" value="Thr/Ala-tRNA-synth_IIc_edit"/>
</dbReference>
<dbReference type="RefSeq" id="WP_169258060.1">
    <property type="nucleotide sequence ID" value="NZ_WTVN01000055.1"/>
</dbReference>
<accession>A0ABX1Q3D6</accession>
<evidence type="ECO:0000313" key="2">
    <source>
        <dbReference type="Proteomes" id="UP000623795"/>
    </source>
</evidence>
<proteinExistence type="predicted"/>
<dbReference type="Proteomes" id="UP000623795">
    <property type="component" value="Unassembled WGS sequence"/>
</dbReference>
<keyword evidence="2" id="KW-1185">Reference proteome</keyword>
<organism evidence="1 2">
    <name type="scientific">Aromatoleum toluvorans</name>
    <dbReference type="NCBI Taxonomy" id="92002"/>
    <lineage>
        <taxon>Bacteria</taxon>
        <taxon>Pseudomonadati</taxon>
        <taxon>Pseudomonadota</taxon>
        <taxon>Betaproteobacteria</taxon>
        <taxon>Rhodocyclales</taxon>
        <taxon>Rhodocyclaceae</taxon>
        <taxon>Aromatoleum</taxon>
    </lineage>
</organism>
<protein>
    <submittedName>
        <fullName evidence="1">Alanine-tRNA synthetase second additional domain-containing protein</fullName>
    </submittedName>
</protein>
<dbReference type="EMBL" id="WTVN01000055">
    <property type="protein sequence ID" value="NMG46229.1"/>
    <property type="molecule type" value="Genomic_DNA"/>
</dbReference>